<proteinExistence type="predicted"/>
<protein>
    <submittedName>
        <fullName evidence="1">Uncharacterized protein</fullName>
    </submittedName>
</protein>
<sequence>MGVVAVKVDKNGAFIIPVGMPEALGIPTGGKPSLLSRMANYVEARG</sequence>
<name>A0A6J4JNM7_9CHLR</name>
<dbReference type="EMBL" id="CADCTK010000830">
    <property type="protein sequence ID" value="CAA9283430.1"/>
    <property type="molecule type" value="Genomic_DNA"/>
</dbReference>
<gene>
    <name evidence="1" type="ORF">AVDCRST_MAG26-3540</name>
</gene>
<organism evidence="1">
    <name type="scientific">uncultured Chloroflexia bacterium</name>
    <dbReference type="NCBI Taxonomy" id="1672391"/>
    <lineage>
        <taxon>Bacteria</taxon>
        <taxon>Bacillati</taxon>
        <taxon>Chloroflexota</taxon>
        <taxon>Chloroflexia</taxon>
        <taxon>environmental samples</taxon>
    </lineage>
</organism>
<dbReference type="AlphaFoldDB" id="A0A6J4JNM7"/>
<accession>A0A6J4JNM7</accession>
<evidence type="ECO:0000313" key="1">
    <source>
        <dbReference type="EMBL" id="CAA9283430.1"/>
    </source>
</evidence>
<reference evidence="1" key="1">
    <citation type="submission" date="2020-02" db="EMBL/GenBank/DDBJ databases">
        <authorList>
            <person name="Meier V. D."/>
        </authorList>
    </citation>
    <scope>NUCLEOTIDE SEQUENCE</scope>
    <source>
        <strain evidence="1">AVDCRST_MAG26</strain>
    </source>
</reference>